<accession>A0ABM8W9P5</accession>
<evidence type="ECO:0000313" key="1">
    <source>
        <dbReference type="EMBL" id="CAG9163968.1"/>
    </source>
</evidence>
<dbReference type="PANTHER" id="PTHR43857">
    <property type="entry name" value="BLR7761 PROTEIN"/>
    <property type="match status" value="1"/>
</dbReference>
<evidence type="ECO:0008006" key="3">
    <source>
        <dbReference type="Google" id="ProtNLM"/>
    </source>
</evidence>
<dbReference type="EMBL" id="CAJZAG010000001">
    <property type="protein sequence ID" value="CAG9163968.1"/>
    <property type="molecule type" value="Genomic_DNA"/>
</dbReference>
<dbReference type="PANTHER" id="PTHR43857:SF1">
    <property type="entry name" value="YJGH FAMILY PROTEIN"/>
    <property type="match status" value="1"/>
</dbReference>
<dbReference type="CDD" id="cd00448">
    <property type="entry name" value="YjgF_YER057c_UK114_family"/>
    <property type="match status" value="1"/>
</dbReference>
<dbReference type="InterPro" id="IPR006175">
    <property type="entry name" value="YjgF/YER057c/UK114"/>
</dbReference>
<keyword evidence="2" id="KW-1185">Reference proteome</keyword>
<dbReference type="Gene3D" id="3.30.1330.40">
    <property type="entry name" value="RutC-like"/>
    <property type="match status" value="1"/>
</dbReference>
<dbReference type="Pfam" id="PF01042">
    <property type="entry name" value="Ribonuc_L-PSP"/>
    <property type="match status" value="1"/>
</dbReference>
<sequence>MKTLQPPGWAPPRGYANGIMADLQVGSRLLFVGGQIGWNASNVFETDDFAGQVAQALRNVVAVLAAGGAGPEHIARMTWYVTDRGEYVDAYPAIGAHYREIIGRHYPAMTAVEVSALVEPRAKVEIEVTAIVPPPAVP</sequence>
<proteinExistence type="predicted"/>
<name>A0ABM8W9P5_9BURK</name>
<comment type="caution">
    <text evidence="1">The sequence shown here is derived from an EMBL/GenBank/DDBJ whole genome shotgun (WGS) entry which is preliminary data.</text>
</comment>
<dbReference type="Proteomes" id="UP000706525">
    <property type="component" value="Unassembled WGS sequence"/>
</dbReference>
<reference evidence="1 2" key="1">
    <citation type="submission" date="2021-08" db="EMBL/GenBank/DDBJ databases">
        <authorList>
            <person name="Peeters C."/>
        </authorList>
    </citation>
    <scope>NUCLEOTIDE SEQUENCE [LARGE SCALE GENOMIC DNA]</scope>
    <source>
        <strain evidence="1 2">LMG 32289</strain>
    </source>
</reference>
<dbReference type="InterPro" id="IPR035959">
    <property type="entry name" value="RutC-like_sf"/>
</dbReference>
<organism evidence="1 2">
    <name type="scientific">Cupriavidus pampae</name>
    <dbReference type="NCBI Taxonomy" id="659251"/>
    <lineage>
        <taxon>Bacteria</taxon>
        <taxon>Pseudomonadati</taxon>
        <taxon>Pseudomonadota</taxon>
        <taxon>Betaproteobacteria</taxon>
        <taxon>Burkholderiales</taxon>
        <taxon>Burkholderiaceae</taxon>
        <taxon>Cupriavidus</taxon>
    </lineage>
</organism>
<dbReference type="RefSeq" id="WP_223980948.1">
    <property type="nucleotide sequence ID" value="NZ_CAJZAG010000001.1"/>
</dbReference>
<gene>
    <name evidence="1" type="ORF">LMG32289_00300</name>
</gene>
<evidence type="ECO:0000313" key="2">
    <source>
        <dbReference type="Proteomes" id="UP000706525"/>
    </source>
</evidence>
<protein>
    <recommendedName>
        <fullName evidence="3">RidA family protein</fullName>
    </recommendedName>
</protein>
<dbReference type="SUPFAM" id="SSF55298">
    <property type="entry name" value="YjgF-like"/>
    <property type="match status" value="1"/>
</dbReference>